<dbReference type="Gene3D" id="3.30.70.330">
    <property type="match status" value="2"/>
</dbReference>
<feature type="compositionally biased region" description="Low complexity" evidence="3">
    <location>
        <begin position="40"/>
        <end position="65"/>
    </location>
</feature>
<dbReference type="CDD" id="cd00590">
    <property type="entry name" value="RRM_SF"/>
    <property type="match status" value="1"/>
</dbReference>
<proteinExistence type="predicted"/>
<dbReference type="SUPFAM" id="SSF54928">
    <property type="entry name" value="RNA-binding domain, RBD"/>
    <property type="match status" value="1"/>
</dbReference>
<gene>
    <name evidence="5" type="ORF">Pdw03_8978</name>
</gene>
<dbReference type="PROSITE" id="PS50102">
    <property type="entry name" value="RRM"/>
    <property type="match status" value="2"/>
</dbReference>
<reference evidence="5 6" key="1">
    <citation type="submission" date="2020-08" db="EMBL/GenBank/DDBJ databases">
        <title>The completed genome sequence of the pathogenic ascomycete fungus Penicillium digitatum.</title>
        <authorList>
            <person name="Wang M."/>
        </authorList>
    </citation>
    <scope>NUCLEOTIDE SEQUENCE [LARGE SCALE GENOMIC DNA]</scope>
    <source>
        <strain evidence="5 6">PdW03</strain>
    </source>
</reference>
<dbReference type="GeneID" id="26233076"/>
<evidence type="ECO:0000259" key="4">
    <source>
        <dbReference type="PROSITE" id="PS50102"/>
    </source>
</evidence>
<dbReference type="OMA" id="HYYLFVE"/>
<dbReference type="GO" id="GO:1990904">
    <property type="term" value="C:ribonucleoprotein complex"/>
    <property type="evidence" value="ECO:0007669"/>
    <property type="project" value="UniProtKB-KW"/>
</dbReference>
<evidence type="ECO:0000256" key="1">
    <source>
        <dbReference type="ARBA" id="ARBA00022884"/>
    </source>
</evidence>
<dbReference type="EMBL" id="CP060776">
    <property type="protein sequence ID" value="QQK45077.1"/>
    <property type="molecule type" value="Genomic_DNA"/>
</dbReference>
<feature type="domain" description="RRM" evidence="4">
    <location>
        <begin position="81"/>
        <end position="160"/>
    </location>
</feature>
<keyword evidence="1 2" id="KW-0694">RNA-binding</keyword>
<dbReference type="RefSeq" id="XP_014534560.1">
    <property type="nucleotide sequence ID" value="XM_014679074.1"/>
</dbReference>
<feature type="region of interest" description="Disordered" evidence="3">
    <location>
        <begin position="1"/>
        <end position="73"/>
    </location>
</feature>
<feature type="domain" description="RRM" evidence="4">
    <location>
        <begin position="195"/>
        <end position="282"/>
    </location>
</feature>
<accession>A0A7T6XQ76</accession>
<dbReference type="VEuPathDB" id="FungiDB:PDIP_47590"/>
<protein>
    <submittedName>
        <fullName evidence="5">Ribonucleoprotein, putative</fullName>
    </submittedName>
</protein>
<evidence type="ECO:0000313" key="5">
    <source>
        <dbReference type="EMBL" id="QQK45077.1"/>
    </source>
</evidence>
<dbReference type="InterPro" id="IPR012677">
    <property type="entry name" value="Nucleotide-bd_a/b_plait_sf"/>
</dbReference>
<evidence type="ECO:0000256" key="3">
    <source>
        <dbReference type="SAM" id="MobiDB-lite"/>
    </source>
</evidence>
<dbReference type="PANTHER" id="PTHR21245">
    <property type="entry name" value="HETEROGENEOUS NUCLEAR RIBONUCLEOPROTEIN"/>
    <property type="match status" value="1"/>
</dbReference>
<dbReference type="InterPro" id="IPR035979">
    <property type="entry name" value="RBD_domain_sf"/>
</dbReference>
<dbReference type="SMART" id="SM00360">
    <property type="entry name" value="RRM"/>
    <property type="match status" value="2"/>
</dbReference>
<dbReference type="KEGG" id="pdp:PDIP_47590"/>
<sequence length="286" mass="31828">MNDTEGLGLEQQTPTKSPFANARTDGRAFNSANWRMKAESPATPSRTNASPSASPNPNPNTSRAAFSRPGAHVPQAIKDGRRLYVGNMPYTAKMEDVEALFIAAKFPIERIDIAIDPFTGRNPSYCFVDLRNKEHAERAMTELDGRDLLGRPVKIKPGVAKSQERIQNSPEPLRIDRWRQQERPSFAKINGDSSNRVYVGGLPRLTDHGAVQSNMENFFTGFKVESVSKVFAPHPAKRFDPGEHYYLFVDVGTPEQARKAMDTLNGREGPWGGQLRVQFARGSKDI</sequence>
<organism evidence="5 6">
    <name type="scientific">Penicillium digitatum</name>
    <name type="common">Green mold</name>
    <dbReference type="NCBI Taxonomy" id="36651"/>
    <lineage>
        <taxon>Eukaryota</taxon>
        <taxon>Fungi</taxon>
        <taxon>Dikarya</taxon>
        <taxon>Ascomycota</taxon>
        <taxon>Pezizomycotina</taxon>
        <taxon>Eurotiomycetes</taxon>
        <taxon>Eurotiomycetidae</taxon>
        <taxon>Eurotiales</taxon>
        <taxon>Aspergillaceae</taxon>
        <taxon>Penicillium</taxon>
    </lineage>
</organism>
<name>A0A7T6XQ76_PENDI</name>
<dbReference type="GO" id="GO:0003723">
    <property type="term" value="F:RNA binding"/>
    <property type="evidence" value="ECO:0007669"/>
    <property type="project" value="UniProtKB-UniRule"/>
</dbReference>
<dbReference type="Proteomes" id="UP000595662">
    <property type="component" value="Chromosome 3"/>
</dbReference>
<evidence type="ECO:0000256" key="2">
    <source>
        <dbReference type="PROSITE-ProRule" id="PRU00176"/>
    </source>
</evidence>
<dbReference type="Pfam" id="PF00076">
    <property type="entry name" value="RRM_1"/>
    <property type="match status" value="1"/>
</dbReference>
<dbReference type="InterPro" id="IPR000504">
    <property type="entry name" value="RRM_dom"/>
</dbReference>
<evidence type="ECO:0000313" key="6">
    <source>
        <dbReference type="Proteomes" id="UP000595662"/>
    </source>
</evidence>
<dbReference type="AlphaFoldDB" id="A0A7T6XQ76"/>
<keyword evidence="5" id="KW-0687">Ribonucleoprotein</keyword>